<dbReference type="PIRSF" id="PIRSF001123">
    <property type="entry name" value="PepA_GA"/>
    <property type="match status" value="1"/>
</dbReference>
<evidence type="ECO:0000313" key="8">
    <source>
        <dbReference type="EMBL" id="CUV01381.1"/>
    </source>
</evidence>
<keyword evidence="6" id="KW-0482">Metalloprotease</keyword>
<evidence type="ECO:0000256" key="1">
    <source>
        <dbReference type="ARBA" id="ARBA00001947"/>
    </source>
</evidence>
<protein>
    <submittedName>
        <fullName evidence="8">Peptidase T</fullName>
        <ecNumber evidence="8">3.4.11.4</ecNumber>
    </submittedName>
</protein>
<keyword evidence="8" id="KW-0031">Aminopeptidase</keyword>
<dbReference type="InterPro" id="IPR002933">
    <property type="entry name" value="Peptidase_M20"/>
</dbReference>
<dbReference type="InterPro" id="IPR036264">
    <property type="entry name" value="Bact_exopeptidase_dim_dom"/>
</dbReference>
<dbReference type="PROSITE" id="PS00758">
    <property type="entry name" value="ARGE_DAPE_CPG2_1"/>
    <property type="match status" value="1"/>
</dbReference>
<dbReference type="EMBL" id="FAXA01000056">
    <property type="protein sequence ID" value="CUV01381.1"/>
    <property type="molecule type" value="Genomic_DNA"/>
</dbReference>
<gene>
    <name evidence="8" type="ORF">MGWOODY_Clf1362</name>
</gene>
<organism evidence="8">
    <name type="scientific">hydrothermal vent metagenome</name>
    <dbReference type="NCBI Taxonomy" id="652676"/>
    <lineage>
        <taxon>unclassified sequences</taxon>
        <taxon>metagenomes</taxon>
        <taxon>ecological metagenomes</taxon>
    </lineage>
</organism>
<evidence type="ECO:0000256" key="4">
    <source>
        <dbReference type="ARBA" id="ARBA00022801"/>
    </source>
</evidence>
<keyword evidence="4 8" id="KW-0378">Hydrolase</keyword>
<dbReference type="GO" id="GO:0006508">
    <property type="term" value="P:proteolysis"/>
    <property type="evidence" value="ECO:0007669"/>
    <property type="project" value="UniProtKB-KW"/>
</dbReference>
<proteinExistence type="predicted"/>
<accession>A0A160V6G1</accession>
<feature type="domain" description="Peptidase M20 dimerisation" evidence="7">
    <location>
        <begin position="168"/>
        <end position="262"/>
    </location>
</feature>
<dbReference type="PANTHER" id="PTHR42994">
    <property type="entry name" value="PEPTIDASE T"/>
    <property type="match status" value="1"/>
</dbReference>
<dbReference type="SUPFAM" id="SSF53187">
    <property type="entry name" value="Zn-dependent exopeptidases"/>
    <property type="match status" value="1"/>
</dbReference>
<reference evidence="8" key="1">
    <citation type="submission" date="2015-10" db="EMBL/GenBank/DDBJ databases">
        <authorList>
            <person name="Gilbert D.G."/>
        </authorList>
    </citation>
    <scope>NUCLEOTIDE SEQUENCE</scope>
</reference>
<dbReference type="EC" id="3.4.11.4" evidence="8"/>
<evidence type="ECO:0000256" key="6">
    <source>
        <dbReference type="ARBA" id="ARBA00023049"/>
    </source>
</evidence>
<keyword evidence="3" id="KW-0479">Metal-binding</keyword>
<evidence type="ECO:0000259" key="7">
    <source>
        <dbReference type="Pfam" id="PF07687"/>
    </source>
</evidence>
<keyword evidence="5" id="KW-0862">Zinc</keyword>
<dbReference type="InterPro" id="IPR001261">
    <property type="entry name" value="ArgE/DapE_CS"/>
</dbReference>
<dbReference type="Pfam" id="PF01546">
    <property type="entry name" value="Peptidase_M20"/>
    <property type="match status" value="1"/>
</dbReference>
<dbReference type="InterPro" id="IPR008007">
    <property type="entry name" value="Peptidase_M42"/>
</dbReference>
<dbReference type="AlphaFoldDB" id="A0A160V6G1"/>
<dbReference type="PANTHER" id="PTHR42994:SF2">
    <property type="entry name" value="PEPTIDASE"/>
    <property type="match status" value="1"/>
</dbReference>
<comment type="cofactor">
    <cofactor evidence="1">
        <name>Zn(2+)</name>
        <dbReference type="ChEBI" id="CHEBI:29105"/>
    </cofactor>
</comment>
<dbReference type="Pfam" id="PF07687">
    <property type="entry name" value="M20_dimer"/>
    <property type="match status" value="1"/>
</dbReference>
<evidence type="ECO:0000256" key="5">
    <source>
        <dbReference type="ARBA" id="ARBA00022833"/>
    </source>
</evidence>
<evidence type="ECO:0000256" key="2">
    <source>
        <dbReference type="ARBA" id="ARBA00022670"/>
    </source>
</evidence>
<dbReference type="Gene3D" id="3.40.630.10">
    <property type="entry name" value="Zn peptidases"/>
    <property type="match status" value="1"/>
</dbReference>
<keyword evidence="2" id="KW-0645">Protease</keyword>
<name>A0A160V6G1_9ZZZZ</name>
<evidence type="ECO:0000256" key="3">
    <source>
        <dbReference type="ARBA" id="ARBA00022723"/>
    </source>
</evidence>
<sequence length="360" mass="38862">MINQERLVNAFCELVKIDSPSDEEEDVARHLTERLETLGFSVARDAHGNLIASEDGDDPLMLSAHMDTVEPGRSIKPQVDGDIIRSDGTTILGGDCKAGVAAILEALASAKEDDSPRRPVQVVFTRGEEIGLIGAANLDYSMIYCKEAVVFDGNGPVNTITGSSPTYMAFDITVTGRGAHAGVEPENGISAIRIASEIIGDLPNGRLDEESTFNVGLVSGGTVRNAVPVEVTFAGEYRSRNTETVALLELQLTEALDKARAKYQEATIKQELEMLFQMYTLDPNEPVVRMVTDMLKDMKMVPDIKPSGGGTDANQMRLNGIDCIVVGMATNAMHTVKEYVVVPDLMATALLCQNLMNPNQ</sequence>
<dbReference type="InterPro" id="IPR011650">
    <property type="entry name" value="Peptidase_M20_dimer"/>
</dbReference>
<dbReference type="GO" id="GO:0045148">
    <property type="term" value="F:tripeptide aminopeptidase activity"/>
    <property type="evidence" value="ECO:0007669"/>
    <property type="project" value="UniProtKB-EC"/>
</dbReference>
<dbReference type="GO" id="GO:0008237">
    <property type="term" value="F:metallopeptidase activity"/>
    <property type="evidence" value="ECO:0007669"/>
    <property type="project" value="UniProtKB-KW"/>
</dbReference>
<dbReference type="Gene3D" id="3.30.70.360">
    <property type="match status" value="1"/>
</dbReference>
<dbReference type="GO" id="GO:0046872">
    <property type="term" value="F:metal ion binding"/>
    <property type="evidence" value="ECO:0007669"/>
    <property type="project" value="UniProtKB-KW"/>
</dbReference>
<dbReference type="SUPFAM" id="SSF55031">
    <property type="entry name" value="Bacterial exopeptidase dimerisation domain"/>
    <property type="match status" value="1"/>
</dbReference>